<dbReference type="GO" id="GO:0036297">
    <property type="term" value="P:interstrand cross-link repair"/>
    <property type="evidence" value="ECO:0007669"/>
    <property type="project" value="TreeGrafter"/>
</dbReference>
<dbReference type="InterPro" id="IPR018973">
    <property type="entry name" value="MZB"/>
</dbReference>
<organism evidence="6 7">
    <name type="scientific">Pseudo-nitzschia multistriata</name>
    <dbReference type="NCBI Taxonomy" id="183589"/>
    <lineage>
        <taxon>Eukaryota</taxon>
        <taxon>Sar</taxon>
        <taxon>Stramenopiles</taxon>
        <taxon>Ochrophyta</taxon>
        <taxon>Bacillariophyta</taxon>
        <taxon>Bacillariophyceae</taxon>
        <taxon>Bacillariophycidae</taxon>
        <taxon>Bacillariales</taxon>
        <taxon>Bacillariaceae</taxon>
        <taxon>Pseudo-nitzschia</taxon>
    </lineage>
</organism>
<feature type="compositionally biased region" description="Basic residues" evidence="3">
    <location>
        <begin position="734"/>
        <end position="744"/>
    </location>
</feature>
<keyword evidence="2" id="KW-0067">ATP-binding</keyword>
<feature type="region of interest" description="Disordered" evidence="3">
    <location>
        <begin position="373"/>
        <end position="397"/>
    </location>
</feature>
<feature type="compositionally biased region" description="Basic and acidic residues" evidence="3">
    <location>
        <begin position="694"/>
        <end position="705"/>
    </location>
</feature>
<dbReference type="InterPro" id="IPR001650">
    <property type="entry name" value="Helicase_C-like"/>
</dbReference>
<feature type="region of interest" description="Disordered" evidence="3">
    <location>
        <begin position="685"/>
        <end position="745"/>
    </location>
</feature>
<dbReference type="CDD" id="cd17923">
    <property type="entry name" value="DEXHc_Hrq1-like"/>
    <property type="match status" value="1"/>
</dbReference>
<dbReference type="GO" id="GO:0005634">
    <property type="term" value="C:nucleus"/>
    <property type="evidence" value="ECO:0007669"/>
    <property type="project" value="TreeGrafter"/>
</dbReference>
<dbReference type="InterPro" id="IPR014001">
    <property type="entry name" value="Helicase_ATP-bd"/>
</dbReference>
<dbReference type="PANTHER" id="PTHR47957:SF3">
    <property type="entry name" value="ATP-DEPENDENT HELICASE HRQ1"/>
    <property type="match status" value="1"/>
</dbReference>
<dbReference type="GO" id="GO:0003676">
    <property type="term" value="F:nucleic acid binding"/>
    <property type="evidence" value="ECO:0007669"/>
    <property type="project" value="InterPro"/>
</dbReference>
<feature type="region of interest" description="Disordered" evidence="3">
    <location>
        <begin position="567"/>
        <end position="615"/>
    </location>
</feature>
<dbReference type="SMART" id="SM00490">
    <property type="entry name" value="HELICc"/>
    <property type="match status" value="1"/>
</dbReference>
<feature type="region of interest" description="Disordered" evidence="3">
    <location>
        <begin position="1341"/>
        <end position="1406"/>
    </location>
</feature>
<dbReference type="PROSITE" id="PS51194">
    <property type="entry name" value="HELICASE_CTER"/>
    <property type="match status" value="1"/>
</dbReference>
<feature type="compositionally biased region" description="Low complexity" evidence="3">
    <location>
        <begin position="189"/>
        <end position="209"/>
    </location>
</feature>
<proteinExistence type="predicted"/>
<protein>
    <submittedName>
        <fullName evidence="6">Uncharacterized protein</fullName>
    </submittedName>
</protein>
<dbReference type="EMBL" id="CAACVS010000088">
    <property type="protein sequence ID" value="VEU36400.1"/>
    <property type="molecule type" value="Genomic_DNA"/>
</dbReference>
<dbReference type="Gene3D" id="3.40.50.300">
    <property type="entry name" value="P-loop containing nucleotide triphosphate hydrolases"/>
    <property type="match status" value="2"/>
</dbReference>
<evidence type="ECO:0000259" key="4">
    <source>
        <dbReference type="PROSITE" id="PS51192"/>
    </source>
</evidence>
<feature type="region of interest" description="Disordered" evidence="3">
    <location>
        <begin position="97"/>
        <end position="120"/>
    </location>
</feature>
<dbReference type="GO" id="GO:0043138">
    <property type="term" value="F:3'-5' DNA helicase activity"/>
    <property type="evidence" value="ECO:0007669"/>
    <property type="project" value="TreeGrafter"/>
</dbReference>
<feature type="domain" description="Helicase ATP-binding" evidence="4">
    <location>
        <begin position="407"/>
        <end position="650"/>
    </location>
</feature>
<feature type="compositionally biased region" description="Polar residues" evidence="3">
    <location>
        <begin position="599"/>
        <end position="615"/>
    </location>
</feature>
<feature type="compositionally biased region" description="Low complexity" evidence="3">
    <location>
        <begin position="589"/>
        <end position="598"/>
    </location>
</feature>
<feature type="region of interest" description="Disordered" evidence="3">
    <location>
        <begin position="148"/>
        <end position="298"/>
    </location>
</feature>
<dbReference type="SMART" id="SM00487">
    <property type="entry name" value="DEXDc"/>
    <property type="match status" value="1"/>
</dbReference>
<keyword evidence="7" id="KW-1185">Reference proteome</keyword>
<gene>
    <name evidence="6" type="ORF">PSNMU_V1.4_AUG-EV-PASAV3_0031560</name>
</gene>
<evidence type="ECO:0000259" key="5">
    <source>
        <dbReference type="PROSITE" id="PS51194"/>
    </source>
</evidence>
<dbReference type="InterPro" id="IPR027417">
    <property type="entry name" value="P-loop_NTPase"/>
</dbReference>
<dbReference type="Pfam" id="PF00271">
    <property type="entry name" value="Helicase_C"/>
    <property type="match status" value="1"/>
</dbReference>
<evidence type="ECO:0000256" key="2">
    <source>
        <dbReference type="ARBA" id="ARBA00022840"/>
    </source>
</evidence>
<evidence type="ECO:0000313" key="7">
    <source>
        <dbReference type="Proteomes" id="UP000291116"/>
    </source>
</evidence>
<feature type="domain" description="Helicase C-terminal" evidence="5">
    <location>
        <begin position="747"/>
        <end position="911"/>
    </location>
</feature>
<evidence type="ECO:0000313" key="6">
    <source>
        <dbReference type="EMBL" id="VEU36400.1"/>
    </source>
</evidence>
<name>A0A448Z326_9STRA</name>
<dbReference type="CDD" id="cd18797">
    <property type="entry name" value="SF2_C_Hrq"/>
    <property type="match status" value="1"/>
</dbReference>
<reference evidence="6 7" key="1">
    <citation type="submission" date="2019-01" db="EMBL/GenBank/DDBJ databases">
        <authorList>
            <person name="Ferrante I. M."/>
        </authorList>
    </citation>
    <scope>NUCLEOTIDE SEQUENCE [LARGE SCALE GENOMIC DNA]</scope>
    <source>
        <strain evidence="6 7">B856</strain>
    </source>
</reference>
<dbReference type="PANTHER" id="PTHR47957">
    <property type="entry name" value="ATP-DEPENDENT HELICASE HRQ1"/>
    <property type="match status" value="1"/>
</dbReference>
<dbReference type="Pfam" id="PF09369">
    <property type="entry name" value="MZB"/>
    <property type="match status" value="1"/>
</dbReference>
<evidence type="ECO:0000256" key="1">
    <source>
        <dbReference type="ARBA" id="ARBA00022741"/>
    </source>
</evidence>
<evidence type="ECO:0000256" key="3">
    <source>
        <dbReference type="SAM" id="MobiDB-lite"/>
    </source>
</evidence>
<accession>A0A448Z326</accession>
<dbReference type="Proteomes" id="UP000291116">
    <property type="component" value="Unassembled WGS sequence"/>
</dbReference>
<dbReference type="InterPro" id="IPR011545">
    <property type="entry name" value="DEAD/DEAH_box_helicase_dom"/>
</dbReference>
<feature type="compositionally biased region" description="Polar residues" evidence="3">
    <location>
        <begin position="223"/>
        <end position="247"/>
    </location>
</feature>
<dbReference type="PROSITE" id="PS51192">
    <property type="entry name" value="HELICASE_ATP_BIND_1"/>
    <property type="match status" value="1"/>
</dbReference>
<feature type="compositionally biased region" description="Basic residues" evidence="3">
    <location>
        <begin position="157"/>
        <end position="168"/>
    </location>
</feature>
<dbReference type="GO" id="GO:0006289">
    <property type="term" value="P:nucleotide-excision repair"/>
    <property type="evidence" value="ECO:0007669"/>
    <property type="project" value="TreeGrafter"/>
</dbReference>
<keyword evidence="1" id="KW-0547">Nucleotide-binding</keyword>
<dbReference type="GO" id="GO:0005524">
    <property type="term" value="F:ATP binding"/>
    <property type="evidence" value="ECO:0007669"/>
    <property type="project" value="UniProtKB-KW"/>
</dbReference>
<dbReference type="SUPFAM" id="SSF52540">
    <property type="entry name" value="P-loop containing nucleoside triphosphate hydrolases"/>
    <property type="match status" value="1"/>
</dbReference>
<dbReference type="OrthoDB" id="18781at2759"/>
<dbReference type="Pfam" id="PF00270">
    <property type="entry name" value="DEAD"/>
    <property type="match status" value="1"/>
</dbReference>
<sequence>MPSDASPDTGPDPEGVVRSLSLLDPVLRFLTHATGQTLVPLEALRATIPGLSGRVPFEDLVRLVGHGILRAEAGGVLGRNGGSNGCNHNDVLKEHWEQTPSPSKAEADPDQKDSASFLIGFPSGDANRKLCGSTKTAAKRRMAALRRCLREEERNRKTQTKPKTKTKTKPPSGNEPTRSSVSADEHKNANGSSNADASSAACDAPNNCSDGESLDDPGLSRNAAASQSATGNQTTGISGCSATSEANGRTAAGNEGPPLDDDEREARRALCDLLGLRPSGEPGPGTGTAKSKGGNRGIRAGGAGCAPSAADSSLFGPTPVPSSILPKQLSYAKTQPARSAVYQDECCHNDSDGEKGAVRKALVHPRLREAFRLAGNGGNDDGADAEAHPQRKRQRSRRLYRHQALAIASALADKHTLVCTGTGSGKSLCFLVPVLQAAISTRQTSLVLFPTKALAQDQLVKLRALLEDHPSLAEHVTAAALDGDTPRSERSLIAETCNVIFTNPDTLHASVLPSWETQPGYGAMLSNLRYVVLDEAHVYEGVFGAHVAMILARLYRIHCVAAGTADRTNTGGGCQDDESVLGENPPSHTDNSTDNSDSGIDTFNDSDNNDHQQAPESLSFSPLVFLACSATLAHPEHHFRLLCPIPPSKPVTVLTEDFSPRAAKHFFVWNPPLLDEHGKSLGYVAWPEKKKSRPDRQKTGGERQKTPASNVPNDASVPGPRSLPLQPGGEAKNPPRRREVRRRHSADETALLLARAVAKGVRCIAFCKTRCLVEWVYERCLKALKQSPETADLVSKVDSYRGGYSKSKRREIEEKLFCNQLLGVVGTSALELGVDIGGVGLTLHCGFPSSHASLMQQAGRAGRGAEASREPSLAICVCFNSPIDQHLWRHPTSLLSGGLSAPLSMPVYPGLVQGHLVCAGKEFPLTGRFNASAILTVEEKQADGLLSDEELFGSKEVYLEALENSTSKGSFSMEKVAVFGGIFIAVFKTHPSIKNPWRDVSIRSIETVNYDIVDLSHPMQGNRMDGNHHEGAIMDNIPYSRVFYHAFPGAIITHRGRRYKIVSMTRPPAFGVGFRSTVTLGAYAKPSAHRYCTRPLSNLKITVVKQTERVDLMDKVTTTKESDQTPDPSTIFADDFDPSSGSFAGCGTITVKRNVHGYKKISLVTRDELSRAELSLPDMEYDTYAFWIDCDATGLGKLMTPQSFGYGVHALSHALCNVAPRFVPCVLNDVQCDHSFYSPTRVVIFDSRAGGSGITAQLWKSIFRPNGLVEAAIDLLESCPSCVDDAGYTGGCPACIQAGECIKFNDFLCRSSGLIIARHMLRRLEKTERYKLAMEEHAESDVEMVEDDRKKRKENRPFASPRREKRRRAMRAAMDIDATKPRQLVIGRPSWPMDCCDSIPRQQQEG</sequence>